<dbReference type="InterPro" id="IPR029063">
    <property type="entry name" value="SAM-dependent_MTases_sf"/>
</dbReference>
<dbReference type="HAMAP" id="MF_00074">
    <property type="entry name" value="16SrRNA_methyltr_G"/>
    <property type="match status" value="1"/>
</dbReference>
<keyword evidence="4 6" id="KW-0808">Transferase</keyword>
<dbReference type="PIRSF" id="PIRSF003078">
    <property type="entry name" value="GidB"/>
    <property type="match status" value="1"/>
</dbReference>
<comment type="similarity">
    <text evidence="6">Belongs to the methyltransferase superfamily. RNA methyltransferase RsmG family.</text>
</comment>
<proteinExistence type="inferred from homology"/>
<dbReference type="Proteomes" id="UP000608594">
    <property type="component" value="Unassembled WGS sequence"/>
</dbReference>
<comment type="subcellular location">
    <subcellularLocation>
        <location evidence="6">Cytoplasm</location>
    </subcellularLocation>
</comment>
<reference evidence="7" key="1">
    <citation type="submission" date="2020-08" db="EMBL/GenBank/DDBJ databases">
        <title>Paracoccus amoyensis sp. nov., isolated from the surface seawater at coast of Xiamen, Fujian.</title>
        <authorList>
            <person name="Lyu L."/>
        </authorList>
    </citation>
    <scope>NUCLEOTIDE SEQUENCE</scope>
    <source>
        <strain evidence="7">11-3</strain>
    </source>
</reference>
<dbReference type="SUPFAM" id="SSF53335">
    <property type="entry name" value="S-adenosyl-L-methionine-dependent methyltransferases"/>
    <property type="match status" value="1"/>
</dbReference>
<evidence type="ECO:0000256" key="3">
    <source>
        <dbReference type="ARBA" id="ARBA00022603"/>
    </source>
</evidence>
<keyword evidence="3 6" id="KW-0489">Methyltransferase</keyword>
<evidence type="ECO:0000256" key="2">
    <source>
        <dbReference type="ARBA" id="ARBA00022552"/>
    </source>
</evidence>
<organism evidence="7 8">
    <name type="scientific">Paracoccus amoyensis</name>
    <dbReference type="NCBI Taxonomy" id="2760093"/>
    <lineage>
        <taxon>Bacteria</taxon>
        <taxon>Pseudomonadati</taxon>
        <taxon>Pseudomonadota</taxon>
        <taxon>Alphaproteobacteria</taxon>
        <taxon>Rhodobacterales</taxon>
        <taxon>Paracoccaceae</taxon>
        <taxon>Paracoccus</taxon>
    </lineage>
</organism>
<dbReference type="InterPro" id="IPR003682">
    <property type="entry name" value="rRNA_ssu_MeTfrase_G"/>
</dbReference>
<name>A0A926G856_9RHOB</name>
<evidence type="ECO:0000256" key="4">
    <source>
        <dbReference type="ARBA" id="ARBA00022679"/>
    </source>
</evidence>
<dbReference type="EC" id="2.1.1.170" evidence="6"/>
<evidence type="ECO:0000313" key="8">
    <source>
        <dbReference type="Proteomes" id="UP000608594"/>
    </source>
</evidence>
<accession>A0A926G856</accession>
<evidence type="ECO:0000313" key="7">
    <source>
        <dbReference type="EMBL" id="MBC9246258.1"/>
    </source>
</evidence>
<dbReference type="AlphaFoldDB" id="A0A926G856"/>
<feature type="binding site" evidence="6">
    <location>
        <position position="131"/>
    </location>
    <ligand>
        <name>S-adenosyl-L-methionine</name>
        <dbReference type="ChEBI" id="CHEBI:59789"/>
    </ligand>
</feature>
<keyword evidence="2 6" id="KW-0698">rRNA processing</keyword>
<gene>
    <name evidence="6 7" type="primary">rsmG</name>
    <name evidence="7" type="ORF">H4P12_05915</name>
</gene>
<comment type="catalytic activity">
    <reaction evidence="6">
        <text>guanosine(527) in 16S rRNA + S-adenosyl-L-methionine = N(7)-methylguanosine(527) in 16S rRNA + S-adenosyl-L-homocysteine</text>
        <dbReference type="Rhea" id="RHEA:42732"/>
        <dbReference type="Rhea" id="RHEA-COMP:10209"/>
        <dbReference type="Rhea" id="RHEA-COMP:10210"/>
        <dbReference type="ChEBI" id="CHEBI:57856"/>
        <dbReference type="ChEBI" id="CHEBI:59789"/>
        <dbReference type="ChEBI" id="CHEBI:74269"/>
        <dbReference type="ChEBI" id="CHEBI:74480"/>
        <dbReference type="EC" id="2.1.1.170"/>
    </reaction>
</comment>
<evidence type="ECO:0000256" key="5">
    <source>
        <dbReference type="ARBA" id="ARBA00022691"/>
    </source>
</evidence>
<evidence type="ECO:0000256" key="6">
    <source>
        <dbReference type="HAMAP-Rule" id="MF_00074"/>
    </source>
</evidence>
<dbReference type="PANTHER" id="PTHR31760:SF0">
    <property type="entry name" value="S-ADENOSYL-L-METHIONINE-DEPENDENT METHYLTRANSFERASES SUPERFAMILY PROTEIN"/>
    <property type="match status" value="1"/>
</dbReference>
<dbReference type="NCBIfam" id="TIGR00138">
    <property type="entry name" value="rsmG_gidB"/>
    <property type="match status" value="1"/>
</dbReference>
<feature type="binding site" evidence="6">
    <location>
        <position position="69"/>
    </location>
    <ligand>
        <name>S-adenosyl-L-methionine</name>
        <dbReference type="ChEBI" id="CHEBI:59789"/>
    </ligand>
</feature>
<comment type="caution">
    <text evidence="6">Lacks conserved residue(s) required for the propagation of feature annotation.</text>
</comment>
<comment type="function">
    <text evidence="6">Specifically methylates the N7 position of guanine in position 527 of 16S rRNA.</text>
</comment>
<feature type="binding site" evidence="6">
    <location>
        <position position="64"/>
    </location>
    <ligand>
        <name>S-adenosyl-L-methionine</name>
        <dbReference type="ChEBI" id="CHEBI:59789"/>
    </ligand>
</feature>
<dbReference type="Gene3D" id="3.40.50.150">
    <property type="entry name" value="Vaccinia Virus protein VP39"/>
    <property type="match status" value="1"/>
</dbReference>
<keyword evidence="8" id="KW-1185">Reference proteome</keyword>
<sequence>MNVSVSRETMDRLAAYEALIQRWNPRINLVAPASLLQLRDRHIEDCLQISQLVAPEAGLWADFGSGGGLPGLVLAIANADSRTRFLLVESDQRKATFLRTVIRELGLQNATVKTARIEEIDPLNAAYISARALAPLPRLMPYLERHMSADGQAWLMKGQRWQSELTEAQENWRFNAKVHPSSTQDGAAILEISGVSHV</sequence>
<protein>
    <recommendedName>
        <fullName evidence="6">Ribosomal RNA small subunit methyltransferase G</fullName>
        <ecNumber evidence="6">2.1.1.170</ecNumber>
    </recommendedName>
    <alternativeName>
        <fullName evidence="6">16S rRNA 7-methylguanosine methyltransferase</fullName>
        <shortName evidence="6">16S rRNA m7G methyltransferase</shortName>
    </alternativeName>
</protein>
<dbReference type="Pfam" id="PF02527">
    <property type="entry name" value="GidB"/>
    <property type="match status" value="1"/>
</dbReference>
<keyword evidence="5 6" id="KW-0949">S-adenosyl-L-methionine</keyword>
<evidence type="ECO:0000256" key="1">
    <source>
        <dbReference type="ARBA" id="ARBA00022490"/>
    </source>
</evidence>
<keyword evidence="1 6" id="KW-0963">Cytoplasm</keyword>
<feature type="binding site" evidence="6">
    <location>
        <begin position="117"/>
        <end position="118"/>
    </location>
    <ligand>
        <name>S-adenosyl-L-methionine</name>
        <dbReference type="ChEBI" id="CHEBI:59789"/>
    </ligand>
</feature>
<dbReference type="GO" id="GO:0005829">
    <property type="term" value="C:cytosol"/>
    <property type="evidence" value="ECO:0007669"/>
    <property type="project" value="TreeGrafter"/>
</dbReference>
<dbReference type="GO" id="GO:0070043">
    <property type="term" value="F:rRNA (guanine-N7-)-methyltransferase activity"/>
    <property type="evidence" value="ECO:0007669"/>
    <property type="project" value="UniProtKB-UniRule"/>
</dbReference>
<dbReference type="PANTHER" id="PTHR31760">
    <property type="entry name" value="S-ADENOSYL-L-METHIONINE-DEPENDENT METHYLTRANSFERASES SUPERFAMILY PROTEIN"/>
    <property type="match status" value="1"/>
</dbReference>
<dbReference type="RefSeq" id="WP_187792712.1">
    <property type="nucleotide sequence ID" value="NZ_JACOQL010000002.1"/>
</dbReference>
<dbReference type="EMBL" id="JACOQL010000002">
    <property type="protein sequence ID" value="MBC9246258.1"/>
    <property type="molecule type" value="Genomic_DNA"/>
</dbReference>
<comment type="caution">
    <text evidence="7">The sequence shown here is derived from an EMBL/GenBank/DDBJ whole genome shotgun (WGS) entry which is preliminary data.</text>
</comment>